<dbReference type="PANTHER" id="PTHR43214">
    <property type="entry name" value="TWO-COMPONENT RESPONSE REGULATOR"/>
    <property type="match status" value="1"/>
</dbReference>
<dbReference type="SMART" id="SM00448">
    <property type="entry name" value="REC"/>
    <property type="match status" value="1"/>
</dbReference>
<dbReference type="CDD" id="cd06170">
    <property type="entry name" value="LuxR_C_like"/>
    <property type="match status" value="1"/>
</dbReference>
<keyword evidence="6" id="KW-1185">Reference proteome</keyword>
<dbReference type="SMART" id="SM00421">
    <property type="entry name" value="HTH_LUXR"/>
    <property type="match status" value="1"/>
</dbReference>
<organism evidence="5 6">
    <name type="scientific">Terrimonas ginsenosidimutans</name>
    <dbReference type="NCBI Taxonomy" id="2908004"/>
    <lineage>
        <taxon>Bacteria</taxon>
        <taxon>Pseudomonadati</taxon>
        <taxon>Bacteroidota</taxon>
        <taxon>Chitinophagia</taxon>
        <taxon>Chitinophagales</taxon>
        <taxon>Chitinophagaceae</taxon>
        <taxon>Terrimonas</taxon>
    </lineage>
</organism>
<feature type="domain" description="Response regulatory" evidence="4">
    <location>
        <begin position="9"/>
        <end position="125"/>
    </location>
</feature>
<keyword evidence="1" id="KW-0238">DNA-binding</keyword>
<dbReference type="Gene3D" id="3.40.50.2300">
    <property type="match status" value="1"/>
</dbReference>
<dbReference type="InterPro" id="IPR011006">
    <property type="entry name" value="CheY-like_superfamily"/>
</dbReference>
<dbReference type="CDD" id="cd17536">
    <property type="entry name" value="REC_YesN-like"/>
    <property type="match status" value="1"/>
</dbReference>
<dbReference type="InterPro" id="IPR001789">
    <property type="entry name" value="Sig_transdc_resp-reg_receiver"/>
</dbReference>
<evidence type="ECO:0000313" key="5">
    <source>
        <dbReference type="EMBL" id="MCG2616007.1"/>
    </source>
</evidence>
<dbReference type="SUPFAM" id="SSF52172">
    <property type="entry name" value="CheY-like"/>
    <property type="match status" value="1"/>
</dbReference>
<protein>
    <submittedName>
        <fullName evidence="5">Response regulator transcription factor</fullName>
    </submittedName>
</protein>
<dbReference type="PROSITE" id="PS50043">
    <property type="entry name" value="HTH_LUXR_2"/>
    <property type="match status" value="1"/>
</dbReference>
<dbReference type="PRINTS" id="PR00038">
    <property type="entry name" value="HTHLUXR"/>
</dbReference>
<dbReference type="Pfam" id="PF00072">
    <property type="entry name" value="Response_reg"/>
    <property type="match status" value="1"/>
</dbReference>
<proteinExistence type="predicted"/>
<dbReference type="PANTHER" id="PTHR43214:SF43">
    <property type="entry name" value="TWO-COMPONENT RESPONSE REGULATOR"/>
    <property type="match status" value="1"/>
</dbReference>
<dbReference type="InterPro" id="IPR039420">
    <property type="entry name" value="WalR-like"/>
</dbReference>
<evidence type="ECO:0000256" key="1">
    <source>
        <dbReference type="ARBA" id="ARBA00023125"/>
    </source>
</evidence>
<dbReference type="Pfam" id="PF00196">
    <property type="entry name" value="GerE"/>
    <property type="match status" value="1"/>
</dbReference>
<comment type="caution">
    <text evidence="5">The sequence shown here is derived from an EMBL/GenBank/DDBJ whole genome shotgun (WGS) entry which is preliminary data.</text>
</comment>
<keyword evidence="2" id="KW-0597">Phosphoprotein</keyword>
<evidence type="ECO:0000259" key="3">
    <source>
        <dbReference type="PROSITE" id="PS50043"/>
    </source>
</evidence>
<reference evidence="5" key="1">
    <citation type="submission" date="2022-01" db="EMBL/GenBank/DDBJ databases">
        <authorList>
            <person name="Jo J.-H."/>
            <person name="Im W.-T."/>
        </authorList>
    </citation>
    <scope>NUCLEOTIDE SEQUENCE</scope>
    <source>
        <strain evidence="5">NA20</strain>
    </source>
</reference>
<dbReference type="RefSeq" id="WP_237874545.1">
    <property type="nucleotide sequence ID" value="NZ_JAKLTR010000011.1"/>
</dbReference>
<evidence type="ECO:0000256" key="2">
    <source>
        <dbReference type="PROSITE-ProRule" id="PRU00169"/>
    </source>
</evidence>
<gene>
    <name evidence="5" type="ORF">LZZ85_17045</name>
</gene>
<dbReference type="PROSITE" id="PS00622">
    <property type="entry name" value="HTH_LUXR_1"/>
    <property type="match status" value="1"/>
</dbReference>
<name>A0ABS9KUN8_9BACT</name>
<feature type="domain" description="HTH luxR-type" evidence="3">
    <location>
        <begin position="144"/>
        <end position="209"/>
    </location>
</feature>
<dbReference type="InterPro" id="IPR000792">
    <property type="entry name" value="Tscrpt_reg_LuxR_C"/>
</dbReference>
<dbReference type="Proteomes" id="UP001165367">
    <property type="component" value="Unassembled WGS sequence"/>
</dbReference>
<evidence type="ECO:0000313" key="6">
    <source>
        <dbReference type="Proteomes" id="UP001165367"/>
    </source>
</evidence>
<accession>A0ABS9KUN8</accession>
<sequence length="211" mass="23498">MSSNKDKISVMVVDDHPMVLEGMQSMLAQFGFVDLAGLATNAFEAMELIKKHQPDIVLTDINMPEVSGIELAEKIKTECPGVKVIAMSTFKERSYISQMLQHGAVGYLLKSASREEIEEALLRVHEGYLYMSQHLHLAEAEKKELNNLPVLTSREKEVLQLIADGSTNPQIAEKLFISLHTVDTHRKNLLMKFGVNNTALLIKIAAKANLL</sequence>
<feature type="modified residue" description="4-aspartylphosphate" evidence="2">
    <location>
        <position position="60"/>
    </location>
</feature>
<evidence type="ECO:0000259" key="4">
    <source>
        <dbReference type="PROSITE" id="PS50110"/>
    </source>
</evidence>
<dbReference type="PROSITE" id="PS50110">
    <property type="entry name" value="RESPONSE_REGULATORY"/>
    <property type="match status" value="1"/>
</dbReference>
<dbReference type="EMBL" id="JAKLTR010000011">
    <property type="protein sequence ID" value="MCG2616007.1"/>
    <property type="molecule type" value="Genomic_DNA"/>
</dbReference>